<evidence type="ECO:0000313" key="2">
    <source>
        <dbReference type="Proteomes" id="UP001165960"/>
    </source>
</evidence>
<name>A0ACC2TMB8_9FUNG</name>
<sequence>MQAQYKLLASQHHLLVNDDSSKPVLGYDPGHTLETGNQEPHTYLSQTPPTWSQFPVPTLEESLINLDYLLAWYHTHCNQLVISQSELAKLNVLTCPESLVLNNSTHSANSRKSDAPEEINPKCSSPADSEVKNSTPTNQEASVRIGEQVKRK</sequence>
<comment type="caution">
    <text evidence="1">The sequence shown here is derived from an EMBL/GenBank/DDBJ whole genome shotgun (WGS) entry which is preliminary data.</text>
</comment>
<gene>
    <name evidence="1" type="ORF">DSO57_1036599</name>
</gene>
<accession>A0ACC2TMB8</accession>
<evidence type="ECO:0000313" key="1">
    <source>
        <dbReference type="EMBL" id="KAJ9075392.1"/>
    </source>
</evidence>
<keyword evidence="2" id="KW-1185">Reference proteome</keyword>
<dbReference type="EMBL" id="QTSX02002486">
    <property type="protein sequence ID" value="KAJ9075392.1"/>
    <property type="molecule type" value="Genomic_DNA"/>
</dbReference>
<organism evidence="1 2">
    <name type="scientific">Entomophthora muscae</name>
    <dbReference type="NCBI Taxonomy" id="34485"/>
    <lineage>
        <taxon>Eukaryota</taxon>
        <taxon>Fungi</taxon>
        <taxon>Fungi incertae sedis</taxon>
        <taxon>Zoopagomycota</taxon>
        <taxon>Entomophthoromycotina</taxon>
        <taxon>Entomophthoromycetes</taxon>
        <taxon>Entomophthorales</taxon>
        <taxon>Entomophthoraceae</taxon>
        <taxon>Entomophthora</taxon>
    </lineage>
</organism>
<protein>
    <submittedName>
        <fullName evidence="1">Uncharacterized protein</fullName>
    </submittedName>
</protein>
<proteinExistence type="predicted"/>
<dbReference type="Proteomes" id="UP001165960">
    <property type="component" value="Unassembled WGS sequence"/>
</dbReference>
<reference evidence="1" key="1">
    <citation type="submission" date="2022-04" db="EMBL/GenBank/DDBJ databases">
        <title>Genome of the entomopathogenic fungus Entomophthora muscae.</title>
        <authorList>
            <person name="Elya C."/>
            <person name="Lovett B.R."/>
            <person name="Lee E."/>
            <person name="Macias A.M."/>
            <person name="Hajek A.E."/>
            <person name="De Bivort B.L."/>
            <person name="Kasson M.T."/>
            <person name="De Fine Licht H.H."/>
            <person name="Stajich J.E."/>
        </authorList>
    </citation>
    <scope>NUCLEOTIDE SEQUENCE</scope>
    <source>
        <strain evidence="1">Berkeley</strain>
    </source>
</reference>